<name>A0A310SB07_9HYME</name>
<proteinExistence type="predicted"/>
<dbReference type="AlphaFoldDB" id="A0A310SB07"/>
<reference evidence="1 2" key="1">
    <citation type="submission" date="2015-07" db="EMBL/GenBank/DDBJ databases">
        <title>The genome of Eufriesea mexicana.</title>
        <authorList>
            <person name="Pan H."/>
            <person name="Kapheim K."/>
        </authorList>
    </citation>
    <scope>NUCLEOTIDE SEQUENCE [LARGE SCALE GENOMIC DNA]</scope>
    <source>
        <strain evidence="1">0111107269</strain>
        <tissue evidence="1">Whole body</tissue>
    </source>
</reference>
<evidence type="ECO:0000313" key="1">
    <source>
        <dbReference type="EMBL" id="OAD53891.1"/>
    </source>
</evidence>
<evidence type="ECO:0000313" key="2">
    <source>
        <dbReference type="Proteomes" id="UP000250275"/>
    </source>
</evidence>
<dbReference type="EMBL" id="KQ765605">
    <property type="protein sequence ID" value="OAD53891.1"/>
    <property type="molecule type" value="Genomic_DNA"/>
</dbReference>
<protein>
    <submittedName>
        <fullName evidence="1">Uncharacterized protein</fullName>
    </submittedName>
</protein>
<accession>A0A310SB07</accession>
<keyword evidence="2" id="KW-1185">Reference proteome</keyword>
<sequence length="58" mass="6475">MAVHATRGLFKGSITVAYNFVCTRDISIVLSGGKKLGRSERVDDSEIAFQVKVWTTWK</sequence>
<organism evidence="1 2">
    <name type="scientific">Eufriesea mexicana</name>
    <dbReference type="NCBI Taxonomy" id="516756"/>
    <lineage>
        <taxon>Eukaryota</taxon>
        <taxon>Metazoa</taxon>
        <taxon>Ecdysozoa</taxon>
        <taxon>Arthropoda</taxon>
        <taxon>Hexapoda</taxon>
        <taxon>Insecta</taxon>
        <taxon>Pterygota</taxon>
        <taxon>Neoptera</taxon>
        <taxon>Endopterygota</taxon>
        <taxon>Hymenoptera</taxon>
        <taxon>Apocrita</taxon>
        <taxon>Aculeata</taxon>
        <taxon>Apoidea</taxon>
        <taxon>Anthophila</taxon>
        <taxon>Apidae</taxon>
        <taxon>Eufriesea</taxon>
    </lineage>
</organism>
<gene>
    <name evidence="1" type="ORF">WN48_08865</name>
</gene>
<dbReference type="Proteomes" id="UP000250275">
    <property type="component" value="Unassembled WGS sequence"/>
</dbReference>